<protein>
    <recommendedName>
        <fullName evidence="2">C962R-like N-terminal AEP domain-containing protein</fullName>
    </recommendedName>
</protein>
<dbReference type="Proteomes" id="UP001189429">
    <property type="component" value="Unassembled WGS sequence"/>
</dbReference>
<dbReference type="Pfam" id="PF23162">
    <property type="entry name" value="AEP_C962R"/>
    <property type="match status" value="1"/>
</dbReference>
<evidence type="ECO:0000313" key="3">
    <source>
        <dbReference type="EMBL" id="CAK0830897.1"/>
    </source>
</evidence>
<reference evidence="3" key="1">
    <citation type="submission" date="2023-10" db="EMBL/GenBank/DDBJ databases">
        <authorList>
            <person name="Chen Y."/>
            <person name="Shah S."/>
            <person name="Dougan E. K."/>
            <person name="Thang M."/>
            <person name="Chan C."/>
        </authorList>
    </citation>
    <scope>NUCLEOTIDE SEQUENCE [LARGE SCALE GENOMIC DNA]</scope>
</reference>
<feature type="compositionally biased region" description="Low complexity" evidence="1">
    <location>
        <begin position="486"/>
        <end position="501"/>
    </location>
</feature>
<feature type="region of interest" description="Disordered" evidence="1">
    <location>
        <begin position="440"/>
        <end position="524"/>
    </location>
</feature>
<proteinExistence type="predicted"/>
<dbReference type="InterPro" id="IPR056443">
    <property type="entry name" value="AEP_C962R"/>
</dbReference>
<accession>A0ABN9SFQ9</accession>
<feature type="non-terminal residue" evidence="3">
    <location>
        <position position="1"/>
    </location>
</feature>
<keyword evidence="4" id="KW-1185">Reference proteome</keyword>
<evidence type="ECO:0000256" key="1">
    <source>
        <dbReference type="SAM" id="MobiDB-lite"/>
    </source>
</evidence>
<comment type="caution">
    <text evidence="3">The sequence shown here is derived from an EMBL/GenBank/DDBJ whole genome shotgun (WGS) entry which is preliminary data.</text>
</comment>
<evidence type="ECO:0000259" key="2">
    <source>
        <dbReference type="Pfam" id="PF23162"/>
    </source>
</evidence>
<organism evidence="3 4">
    <name type="scientific">Prorocentrum cordatum</name>
    <dbReference type="NCBI Taxonomy" id="2364126"/>
    <lineage>
        <taxon>Eukaryota</taxon>
        <taxon>Sar</taxon>
        <taxon>Alveolata</taxon>
        <taxon>Dinophyceae</taxon>
        <taxon>Prorocentrales</taxon>
        <taxon>Prorocentraceae</taxon>
        <taxon>Prorocentrum</taxon>
    </lineage>
</organism>
<dbReference type="EMBL" id="CAUYUJ010011059">
    <property type="protein sequence ID" value="CAK0830897.1"/>
    <property type="molecule type" value="Genomic_DNA"/>
</dbReference>
<sequence length="524" mass="58249">PGHWLPWQGTAPPHAGPGLHPPQFPWWPLPGGPPGACAPSPWPHLAPQPAPPQLGGVHPSGQLLRGRVSRLDPGGGGWIACHCATSPVFFFDEHGAGRPTVGDHVTFIPDFSQGYLIAARVRCVEEVAAPSRHEVESAPAAAVSRREVDSARRCLQRHACKTYEEEYTHSSMRGCRDSFASIGKYRFGDEELAKEELAKAMATLYADHDRRWLYITEHPTPRYAFVEDIDIEGTSDSGCPDLMRPREGVLDLLKWRAQALRRLFPGAQFRCVLYTASGWYSGSELYKESYHLVWPDIIVDKDMAVWARQATVEFFEEQGRDADSVVRMLLDKAQRINPHNTWDSIFDATTTRKGVGLRMPLCDKRSVRHERGGKQIWQDELRPVMPIGVVEFTFKPSAADQAVEICASAGLAEREADRPMWQWVRMGMCRRPEGTPLTYMKRVPLHRPPPAPRAVLVKRQPGRRMPGSGTTAQRLKASVKNRRPSDAPSGAGASSDPLGGPEAAAAKGARPWNTWVRRDQQVPA</sequence>
<name>A0ABN9SFQ9_9DINO</name>
<feature type="domain" description="C962R-like N-terminal AEP" evidence="2">
    <location>
        <begin position="199"/>
        <end position="364"/>
    </location>
</feature>
<gene>
    <name evidence="3" type="ORF">PCOR1329_LOCUS29385</name>
</gene>
<feature type="non-terminal residue" evidence="3">
    <location>
        <position position="524"/>
    </location>
</feature>
<evidence type="ECO:0000313" key="4">
    <source>
        <dbReference type="Proteomes" id="UP001189429"/>
    </source>
</evidence>